<dbReference type="InterPro" id="IPR000719">
    <property type="entry name" value="Prot_kinase_dom"/>
</dbReference>
<dbReference type="InterPro" id="IPR001245">
    <property type="entry name" value="Ser-Thr/Tyr_kinase_cat_dom"/>
</dbReference>
<dbReference type="InterPro" id="IPR011009">
    <property type="entry name" value="Kinase-like_dom_sf"/>
</dbReference>
<keyword evidence="2" id="KW-1003">Cell membrane</keyword>
<evidence type="ECO:0000256" key="2">
    <source>
        <dbReference type="ARBA" id="ARBA00022475"/>
    </source>
</evidence>
<evidence type="ECO:0000313" key="4">
    <source>
        <dbReference type="EnsemblPlants" id="AUR62005742-RA:cds"/>
    </source>
</evidence>
<protein>
    <recommendedName>
        <fullName evidence="3">Protein kinase domain-containing protein</fullName>
    </recommendedName>
</protein>
<sequence length="270" mass="30951">MAHGMHQDCLIHSIFSGLTVDECSSLNLPTTGLMAFSSDELMTITEHYRHNHLIGYERFPNVYKGWIDGQTLSETRMPVAVKRLKLEGFPGRDEWLTKLNYLGQLHHPNLMKLIGYNLEDELHRYVVTEFLPKNNLEFHLYGGTLQRRATSTDYSYGVVLLVLLSGRPAFEKKMIGEIEIVRSASGMKSRRQLIQFMDDKLKDQYPQKTAFKVATLAIQCTLSPSFSRPNMSEAKKWVSRASRVRSSVWRVGGKHPGYTEKDYQEFLGEA</sequence>
<dbReference type="SUPFAM" id="SSF56112">
    <property type="entry name" value="Protein kinase-like (PK-like)"/>
    <property type="match status" value="1"/>
</dbReference>
<dbReference type="GO" id="GO:0004672">
    <property type="term" value="F:protein kinase activity"/>
    <property type="evidence" value="ECO:0007669"/>
    <property type="project" value="InterPro"/>
</dbReference>
<organism evidence="4 5">
    <name type="scientific">Chenopodium quinoa</name>
    <name type="common">Quinoa</name>
    <dbReference type="NCBI Taxonomy" id="63459"/>
    <lineage>
        <taxon>Eukaryota</taxon>
        <taxon>Viridiplantae</taxon>
        <taxon>Streptophyta</taxon>
        <taxon>Embryophyta</taxon>
        <taxon>Tracheophyta</taxon>
        <taxon>Spermatophyta</taxon>
        <taxon>Magnoliopsida</taxon>
        <taxon>eudicotyledons</taxon>
        <taxon>Gunneridae</taxon>
        <taxon>Pentapetalae</taxon>
        <taxon>Caryophyllales</taxon>
        <taxon>Chenopodiaceae</taxon>
        <taxon>Chenopodioideae</taxon>
        <taxon>Atripliceae</taxon>
        <taxon>Chenopodium</taxon>
    </lineage>
</organism>
<dbReference type="PANTHER" id="PTHR45621">
    <property type="entry name" value="OS01G0588500 PROTEIN-RELATED"/>
    <property type="match status" value="1"/>
</dbReference>
<proteinExistence type="predicted"/>
<dbReference type="InterPro" id="IPR050823">
    <property type="entry name" value="Plant_Ser_Thr_Prot_Kinase"/>
</dbReference>
<dbReference type="Gramene" id="AUR62005742-RA">
    <property type="protein sequence ID" value="AUR62005742-RA:cds"/>
    <property type="gene ID" value="AUR62005742"/>
</dbReference>
<dbReference type="AlphaFoldDB" id="A0A803L1K4"/>
<dbReference type="Gene3D" id="3.30.200.20">
    <property type="entry name" value="Phosphorylase Kinase, domain 1"/>
    <property type="match status" value="1"/>
</dbReference>
<dbReference type="Proteomes" id="UP000596660">
    <property type="component" value="Unplaced"/>
</dbReference>
<reference evidence="4" key="2">
    <citation type="submission" date="2021-03" db="UniProtKB">
        <authorList>
            <consortium name="EnsemblPlants"/>
        </authorList>
    </citation>
    <scope>IDENTIFICATION</scope>
</reference>
<dbReference type="GO" id="GO:0005524">
    <property type="term" value="F:ATP binding"/>
    <property type="evidence" value="ECO:0007669"/>
    <property type="project" value="InterPro"/>
</dbReference>
<evidence type="ECO:0000259" key="3">
    <source>
        <dbReference type="PROSITE" id="PS50011"/>
    </source>
</evidence>
<name>A0A803L1K4_CHEQI</name>
<comment type="subcellular location">
    <subcellularLocation>
        <location evidence="1">Cell membrane</location>
    </subcellularLocation>
</comment>
<keyword evidence="5" id="KW-1185">Reference proteome</keyword>
<evidence type="ECO:0000313" key="5">
    <source>
        <dbReference type="Proteomes" id="UP000596660"/>
    </source>
</evidence>
<keyword evidence="2" id="KW-0472">Membrane</keyword>
<feature type="domain" description="Protein kinase" evidence="3">
    <location>
        <begin position="48"/>
        <end position="270"/>
    </location>
</feature>
<reference evidence="4" key="1">
    <citation type="journal article" date="2017" name="Nature">
        <title>The genome of Chenopodium quinoa.</title>
        <authorList>
            <person name="Jarvis D.E."/>
            <person name="Ho Y.S."/>
            <person name="Lightfoot D.J."/>
            <person name="Schmoeckel S.M."/>
            <person name="Li B."/>
            <person name="Borm T.J.A."/>
            <person name="Ohyanagi H."/>
            <person name="Mineta K."/>
            <person name="Michell C.T."/>
            <person name="Saber N."/>
            <person name="Kharbatia N.M."/>
            <person name="Rupper R.R."/>
            <person name="Sharp A.R."/>
            <person name="Dally N."/>
            <person name="Boughton B.A."/>
            <person name="Woo Y.H."/>
            <person name="Gao G."/>
            <person name="Schijlen E.G.W.M."/>
            <person name="Guo X."/>
            <person name="Momin A.A."/>
            <person name="Negrao S."/>
            <person name="Al-Babili S."/>
            <person name="Gehring C."/>
            <person name="Roessner U."/>
            <person name="Jung C."/>
            <person name="Murphy K."/>
            <person name="Arold S.T."/>
            <person name="Gojobori T."/>
            <person name="van der Linden C.G."/>
            <person name="van Loo E.N."/>
            <person name="Jellen E.N."/>
            <person name="Maughan P.J."/>
            <person name="Tester M."/>
        </authorList>
    </citation>
    <scope>NUCLEOTIDE SEQUENCE [LARGE SCALE GENOMIC DNA]</scope>
    <source>
        <strain evidence="4">cv. PI 614886</strain>
    </source>
</reference>
<dbReference type="Gene3D" id="1.10.510.10">
    <property type="entry name" value="Transferase(Phosphotransferase) domain 1"/>
    <property type="match status" value="1"/>
</dbReference>
<dbReference type="Pfam" id="PF07714">
    <property type="entry name" value="PK_Tyr_Ser-Thr"/>
    <property type="match status" value="1"/>
</dbReference>
<dbReference type="PROSITE" id="PS50011">
    <property type="entry name" value="PROTEIN_KINASE_DOM"/>
    <property type="match status" value="1"/>
</dbReference>
<accession>A0A803L1K4</accession>
<evidence type="ECO:0000256" key="1">
    <source>
        <dbReference type="ARBA" id="ARBA00004236"/>
    </source>
</evidence>
<dbReference type="EnsemblPlants" id="AUR62005742-RA">
    <property type="protein sequence ID" value="AUR62005742-RA:cds"/>
    <property type="gene ID" value="AUR62005742"/>
</dbReference>
<dbReference type="GO" id="GO:0005886">
    <property type="term" value="C:plasma membrane"/>
    <property type="evidence" value="ECO:0007669"/>
    <property type="project" value="UniProtKB-SubCell"/>
</dbReference>